<gene>
    <name evidence="2" type="ORF">BDV33DRAFT_195409</name>
</gene>
<proteinExistence type="predicted"/>
<reference evidence="2 3" key="1">
    <citation type="submission" date="2019-04" db="EMBL/GenBank/DDBJ databases">
        <title>Fungal friends and foes A comparative genomics study of 23 Aspergillus species from section Flavi.</title>
        <authorList>
            <consortium name="DOE Joint Genome Institute"/>
            <person name="Kjaerbolling I."/>
            <person name="Vesth T.C."/>
            <person name="Frisvad J.C."/>
            <person name="Nybo J.L."/>
            <person name="Theobald S."/>
            <person name="Kildgaard S."/>
            <person name="Petersen T.I."/>
            <person name="Kuo A."/>
            <person name="Sato A."/>
            <person name="Lyhne E.K."/>
            <person name="Kogle M.E."/>
            <person name="Wiebenga A."/>
            <person name="Kun R.S."/>
            <person name="Lubbers R.J."/>
            <person name="Makela M.R."/>
            <person name="Barry K."/>
            <person name="Chovatia M."/>
            <person name="Clum A."/>
            <person name="Daum C."/>
            <person name="Haridas S."/>
            <person name="He G."/>
            <person name="LaButti K."/>
            <person name="Lipzen A."/>
            <person name="Mondo S."/>
            <person name="Pangilinan J."/>
            <person name="Riley R."/>
            <person name="Salamov A."/>
            <person name="Simmons B.A."/>
            <person name="Magnuson J.K."/>
            <person name="Henrissat B."/>
            <person name="Mortensen U.H."/>
            <person name="Larsen T.O."/>
            <person name="De vries R.P."/>
            <person name="Grigoriev I.V."/>
            <person name="Machida M."/>
            <person name="Baker S.E."/>
            <person name="Andersen M.R."/>
        </authorList>
    </citation>
    <scope>NUCLEOTIDE SEQUENCE [LARGE SCALE GENOMIC DNA]</scope>
    <source>
        <strain evidence="2 3">CBS 126849</strain>
    </source>
</reference>
<dbReference type="Proteomes" id="UP000326799">
    <property type="component" value="Unassembled WGS sequence"/>
</dbReference>
<sequence length="75" mass="8358">MANDDRHQFPEIGIAGLITPPLGVMPNNHFEQPHEPIQHRGYTEYEPQGPLVDKNLADQPAQGGTDEMKSTSVMY</sequence>
<feature type="compositionally biased region" description="Basic and acidic residues" evidence="1">
    <location>
        <begin position="31"/>
        <end position="43"/>
    </location>
</feature>
<dbReference type="EMBL" id="ML733508">
    <property type="protein sequence ID" value="KAB8215254.1"/>
    <property type="molecule type" value="Genomic_DNA"/>
</dbReference>
<accession>A0A5N6EEM1</accession>
<evidence type="ECO:0000256" key="1">
    <source>
        <dbReference type="SAM" id="MobiDB-lite"/>
    </source>
</evidence>
<dbReference type="AlphaFoldDB" id="A0A5N6EEM1"/>
<evidence type="ECO:0000313" key="2">
    <source>
        <dbReference type="EMBL" id="KAB8215254.1"/>
    </source>
</evidence>
<feature type="region of interest" description="Disordered" evidence="1">
    <location>
        <begin position="25"/>
        <end position="75"/>
    </location>
</feature>
<name>A0A5N6EEM1_9EURO</name>
<protein>
    <submittedName>
        <fullName evidence="2">Uncharacterized protein</fullName>
    </submittedName>
</protein>
<organism evidence="2 3">
    <name type="scientific">Aspergillus novoparasiticus</name>
    <dbReference type="NCBI Taxonomy" id="986946"/>
    <lineage>
        <taxon>Eukaryota</taxon>
        <taxon>Fungi</taxon>
        <taxon>Dikarya</taxon>
        <taxon>Ascomycota</taxon>
        <taxon>Pezizomycotina</taxon>
        <taxon>Eurotiomycetes</taxon>
        <taxon>Eurotiomycetidae</taxon>
        <taxon>Eurotiales</taxon>
        <taxon>Aspergillaceae</taxon>
        <taxon>Aspergillus</taxon>
        <taxon>Aspergillus subgen. Circumdati</taxon>
    </lineage>
</organism>
<evidence type="ECO:0000313" key="3">
    <source>
        <dbReference type="Proteomes" id="UP000326799"/>
    </source>
</evidence>
<keyword evidence="3" id="KW-1185">Reference proteome</keyword>